<dbReference type="EMBL" id="BLAE01000030">
    <property type="protein sequence ID" value="GES11526.1"/>
    <property type="molecule type" value="Genomic_DNA"/>
</dbReference>
<evidence type="ECO:0000256" key="2">
    <source>
        <dbReference type="ARBA" id="ARBA00023002"/>
    </source>
</evidence>
<dbReference type="Proteomes" id="UP000331127">
    <property type="component" value="Unassembled WGS sequence"/>
</dbReference>
<sequence>MSVLDRFRLDGKVAIITGASSGLGVTFALALAEAGADLALGARRVELLRDTQGKVAALGRRCVAVPTDVADPDDCERLVAAARDELGDAHVLVNNAGVARVAPAHKDDPAEFARVLQVNLTGAYQMAQAFGRACIAAGHGGSIVNVSSVLGLVSADAPQAAYSASKAGLLGMTRDLALQWTLRRGIRVNALVPGLIVTGMTAAIRANEQASASALASIPMRRLGDADELVGALLLLASDAGSYMTGSALIVDGGWTAQ</sequence>
<evidence type="ECO:0000313" key="3">
    <source>
        <dbReference type="EMBL" id="GES11526.1"/>
    </source>
</evidence>
<name>A0A5M3WSQ0_9ACTN</name>
<dbReference type="PRINTS" id="PR00080">
    <property type="entry name" value="SDRFAMILY"/>
</dbReference>
<comment type="caution">
    <text evidence="3">The sequence shown here is derived from an EMBL/GenBank/DDBJ whole genome shotgun (WGS) entry which is preliminary data.</text>
</comment>
<protein>
    <submittedName>
        <fullName evidence="3">Short-chain dehydrogenase</fullName>
    </submittedName>
</protein>
<dbReference type="FunFam" id="3.40.50.720:FF:000084">
    <property type="entry name" value="Short-chain dehydrogenase reductase"/>
    <property type="match status" value="1"/>
</dbReference>
<gene>
    <name evidence="3" type="ORF">Amac_051230</name>
</gene>
<dbReference type="InterPro" id="IPR002347">
    <property type="entry name" value="SDR_fam"/>
</dbReference>
<proteinExistence type="inferred from homology"/>
<dbReference type="PRINTS" id="PR00081">
    <property type="entry name" value="GDHRDH"/>
</dbReference>
<reference evidence="3 4" key="1">
    <citation type="submission" date="2019-10" db="EMBL/GenBank/DDBJ databases">
        <title>Whole genome shotgun sequence of Acrocarpospora macrocephala NBRC 16266.</title>
        <authorList>
            <person name="Ichikawa N."/>
            <person name="Kimura A."/>
            <person name="Kitahashi Y."/>
            <person name="Komaki H."/>
            <person name="Oguchi A."/>
        </authorList>
    </citation>
    <scope>NUCLEOTIDE SEQUENCE [LARGE SCALE GENOMIC DNA]</scope>
    <source>
        <strain evidence="3 4">NBRC 16266</strain>
    </source>
</reference>
<comment type="similarity">
    <text evidence="1">Belongs to the short-chain dehydrogenases/reductases (SDR) family.</text>
</comment>
<keyword evidence="2" id="KW-0560">Oxidoreductase</keyword>
<dbReference type="AlphaFoldDB" id="A0A5M3WSQ0"/>
<dbReference type="OrthoDB" id="517007at2"/>
<dbReference type="PANTHER" id="PTHR42760">
    <property type="entry name" value="SHORT-CHAIN DEHYDROGENASES/REDUCTASES FAMILY MEMBER"/>
    <property type="match status" value="1"/>
</dbReference>
<keyword evidence="4" id="KW-1185">Reference proteome</keyword>
<dbReference type="Gene3D" id="3.40.50.720">
    <property type="entry name" value="NAD(P)-binding Rossmann-like Domain"/>
    <property type="match status" value="1"/>
</dbReference>
<dbReference type="InterPro" id="IPR036291">
    <property type="entry name" value="NAD(P)-bd_dom_sf"/>
</dbReference>
<dbReference type="SUPFAM" id="SSF51735">
    <property type="entry name" value="NAD(P)-binding Rossmann-fold domains"/>
    <property type="match status" value="1"/>
</dbReference>
<dbReference type="InterPro" id="IPR020904">
    <property type="entry name" value="Sc_DH/Rdtase_CS"/>
</dbReference>
<dbReference type="GO" id="GO:0048038">
    <property type="term" value="F:quinone binding"/>
    <property type="evidence" value="ECO:0007669"/>
    <property type="project" value="TreeGrafter"/>
</dbReference>
<dbReference type="PANTHER" id="PTHR42760:SF133">
    <property type="entry name" value="3-OXOACYL-[ACYL-CARRIER-PROTEIN] REDUCTASE"/>
    <property type="match status" value="1"/>
</dbReference>
<evidence type="ECO:0000256" key="1">
    <source>
        <dbReference type="ARBA" id="ARBA00006484"/>
    </source>
</evidence>
<dbReference type="Pfam" id="PF13561">
    <property type="entry name" value="adh_short_C2"/>
    <property type="match status" value="1"/>
</dbReference>
<evidence type="ECO:0000313" key="4">
    <source>
        <dbReference type="Proteomes" id="UP000331127"/>
    </source>
</evidence>
<accession>A0A5M3WSQ0</accession>
<dbReference type="RefSeq" id="WP_155356885.1">
    <property type="nucleotide sequence ID" value="NZ_BAAAHL010000068.1"/>
</dbReference>
<dbReference type="PROSITE" id="PS00061">
    <property type="entry name" value="ADH_SHORT"/>
    <property type="match status" value="1"/>
</dbReference>
<organism evidence="3 4">
    <name type="scientific">Acrocarpospora macrocephala</name>
    <dbReference type="NCBI Taxonomy" id="150177"/>
    <lineage>
        <taxon>Bacteria</taxon>
        <taxon>Bacillati</taxon>
        <taxon>Actinomycetota</taxon>
        <taxon>Actinomycetes</taxon>
        <taxon>Streptosporangiales</taxon>
        <taxon>Streptosporangiaceae</taxon>
        <taxon>Acrocarpospora</taxon>
    </lineage>
</organism>
<dbReference type="GO" id="GO:0006633">
    <property type="term" value="P:fatty acid biosynthetic process"/>
    <property type="evidence" value="ECO:0007669"/>
    <property type="project" value="TreeGrafter"/>
</dbReference>
<dbReference type="GO" id="GO:0016616">
    <property type="term" value="F:oxidoreductase activity, acting on the CH-OH group of donors, NAD or NADP as acceptor"/>
    <property type="evidence" value="ECO:0007669"/>
    <property type="project" value="TreeGrafter"/>
</dbReference>